<dbReference type="InterPro" id="IPR051539">
    <property type="entry name" value="T4SS-coupling_protein"/>
</dbReference>
<dbReference type="GO" id="GO:0005886">
    <property type="term" value="C:plasma membrane"/>
    <property type="evidence" value="ECO:0007669"/>
    <property type="project" value="UniProtKB-SubCell"/>
</dbReference>
<reference evidence="8 9" key="2">
    <citation type="journal article" date="2012" name="Stand. Genomic Sci.">
        <title>Complete genome sequence of the aquatic bacterium Runella slithyformis type strain (LSU 4(T)).</title>
        <authorList>
            <person name="Copeland A."/>
            <person name="Zhang X."/>
            <person name="Misra M."/>
            <person name="Lapidus A."/>
            <person name="Nolan M."/>
            <person name="Lucas S."/>
            <person name="Deshpande S."/>
            <person name="Cheng J.F."/>
            <person name="Tapia R."/>
            <person name="Goodwin L.A."/>
            <person name="Pitluck S."/>
            <person name="Liolios K."/>
            <person name="Pagani I."/>
            <person name="Ivanova N."/>
            <person name="Mikhailova N."/>
            <person name="Pati A."/>
            <person name="Chen A."/>
            <person name="Palaniappan K."/>
            <person name="Land M."/>
            <person name="Hauser L."/>
            <person name="Pan C."/>
            <person name="Jeffries C.D."/>
            <person name="Detter J.C."/>
            <person name="Brambilla E.M."/>
            <person name="Rohde M."/>
            <person name="Djao O.D."/>
            <person name="Goker M."/>
            <person name="Sikorski J."/>
            <person name="Tindall B.J."/>
            <person name="Woyke T."/>
            <person name="Bristow J."/>
            <person name="Eisen J.A."/>
            <person name="Markowitz V."/>
            <person name="Hugenholtz P."/>
            <person name="Kyrpides N.C."/>
            <person name="Klenk H.P."/>
            <person name="Mavromatis K."/>
        </authorList>
    </citation>
    <scope>NUCLEOTIDE SEQUENCE [LARGE SCALE GENOMIC DNA]</scope>
    <source>
        <strain evidence="9">ATCC 29530 / DSM 19594 / LMG 11500 / NCIMB 11436 / LSU 4</strain>
    </source>
</reference>
<dbReference type="KEGG" id="rsi:Runsl_5830"/>
<evidence type="ECO:0000313" key="9">
    <source>
        <dbReference type="Proteomes" id="UP000000493"/>
    </source>
</evidence>
<keyword evidence="3" id="KW-1003">Cell membrane</keyword>
<feature type="transmembrane region" description="Helical" evidence="7">
    <location>
        <begin position="72"/>
        <end position="89"/>
    </location>
</feature>
<evidence type="ECO:0000256" key="7">
    <source>
        <dbReference type="SAM" id="Phobius"/>
    </source>
</evidence>
<evidence type="ECO:0000256" key="3">
    <source>
        <dbReference type="ARBA" id="ARBA00022475"/>
    </source>
</evidence>
<dbReference type="PANTHER" id="PTHR37937:SF1">
    <property type="entry name" value="CONJUGATIVE TRANSFER: DNA TRANSPORT"/>
    <property type="match status" value="1"/>
</dbReference>
<keyword evidence="5 7" id="KW-1133">Transmembrane helix</keyword>
<keyword evidence="4 7" id="KW-0812">Transmembrane</keyword>
<evidence type="ECO:0000256" key="1">
    <source>
        <dbReference type="ARBA" id="ARBA00004651"/>
    </source>
</evidence>
<dbReference type="SUPFAM" id="SSF52540">
    <property type="entry name" value="P-loop containing nucleoside triphosphate hydrolases"/>
    <property type="match status" value="1"/>
</dbReference>
<feature type="transmembrane region" description="Helical" evidence="7">
    <location>
        <begin position="16"/>
        <end position="36"/>
    </location>
</feature>
<dbReference type="InterPro" id="IPR003688">
    <property type="entry name" value="TraG/VirD4"/>
</dbReference>
<evidence type="ECO:0000256" key="4">
    <source>
        <dbReference type="ARBA" id="ARBA00022692"/>
    </source>
</evidence>
<comment type="subcellular location">
    <subcellularLocation>
        <location evidence="1">Cell membrane</location>
        <topology evidence="1">Multi-pass membrane protein</topology>
    </subcellularLocation>
</comment>
<organism evidence="8 9">
    <name type="scientific">Runella slithyformis (strain ATCC 29530 / DSM 19594 / LMG 11500 / NCIMB 11436 / LSU 4)</name>
    <dbReference type="NCBI Taxonomy" id="761193"/>
    <lineage>
        <taxon>Bacteria</taxon>
        <taxon>Pseudomonadati</taxon>
        <taxon>Bacteroidota</taxon>
        <taxon>Cytophagia</taxon>
        <taxon>Cytophagales</taxon>
        <taxon>Spirosomataceae</taxon>
        <taxon>Runella</taxon>
    </lineage>
</organism>
<keyword evidence="8" id="KW-0614">Plasmid</keyword>
<dbReference type="PANTHER" id="PTHR37937">
    <property type="entry name" value="CONJUGATIVE TRANSFER: DNA TRANSPORT"/>
    <property type="match status" value="1"/>
</dbReference>
<evidence type="ECO:0000256" key="5">
    <source>
        <dbReference type="ARBA" id="ARBA00022989"/>
    </source>
</evidence>
<reference evidence="9" key="1">
    <citation type="submission" date="2011-06" db="EMBL/GenBank/DDBJ databases">
        <title>The complete genome of plasmid 3 of Runella slithyformis DSM 19594.</title>
        <authorList>
            <consortium name="US DOE Joint Genome Institute (JGI-PGF)"/>
            <person name="Lucas S."/>
            <person name="Han J."/>
            <person name="Lapidus A."/>
            <person name="Bruce D."/>
            <person name="Goodwin L."/>
            <person name="Pitluck S."/>
            <person name="Peters L."/>
            <person name="Kyrpides N."/>
            <person name="Mavromatis K."/>
            <person name="Ivanova N."/>
            <person name="Ovchinnikova G."/>
            <person name="Zhang X."/>
            <person name="Misra M."/>
            <person name="Detter J.C."/>
            <person name="Tapia R."/>
            <person name="Han C."/>
            <person name="Land M."/>
            <person name="Hauser L."/>
            <person name="Markowitz V."/>
            <person name="Cheng J.-F."/>
            <person name="Hugenholtz P."/>
            <person name="Woyke T."/>
            <person name="Wu D."/>
            <person name="Tindall B."/>
            <person name="Faehrich R."/>
            <person name="Brambilla E."/>
            <person name="Klenk H.-P."/>
            <person name="Eisen J.A."/>
        </authorList>
    </citation>
    <scope>NUCLEOTIDE SEQUENCE [LARGE SCALE GENOMIC DNA]</scope>
    <source>
        <strain evidence="9">ATCC 29530 / DSM 19594 / LMG 11500 / NCIMB 11436 / LSU 4</strain>
        <plasmid evidence="9">pRUNSL03</plasmid>
    </source>
</reference>
<feature type="transmembrane region" description="Helical" evidence="7">
    <location>
        <begin position="101"/>
        <end position="119"/>
    </location>
</feature>
<dbReference type="RefSeq" id="WP_013921708.1">
    <property type="nucleotide sequence ID" value="NC_015694.1"/>
</dbReference>
<gene>
    <name evidence="8" type="ordered locus">Runsl_5830</name>
</gene>
<dbReference type="AlphaFoldDB" id="A0A7U3ZRN7"/>
<geneLocation type="plasmid" evidence="8 9">
    <name>pRUNSL03</name>
</geneLocation>
<feature type="transmembrane region" description="Helical" evidence="7">
    <location>
        <begin position="125"/>
        <end position="144"/>
    </location>
</feature>
<name>A0A7U3ZRN7_RUNSL</name>
<evidence type="ECO:0000256" key="2">
    <source>
        <dbReference type="ARBA" id="ARBA00008806"/>
    </source>
</evidence>
<dbReference type="InterPro" id="IPR027417">
    <property type="entry name" value="P-loop_NTPase"/>
</dbReference>
<evidence type="ECO:0000313" key="8">
    <source>
        <dbReference type="EMBL" id="AEI52127.1"/>
    </source>
</evidence>
<keyword evidence="9" id="KW-1185">Reference proteome</keyword>
<dbReference type="CDD" id="cd01127">
    <property type="entry name" value="TrwB_TraG_TraD_VirD4"/>
    <property type="match status" value="1"/>
</dbReference>
<proteinExistence type="inferred from homology"/>
<dbReference type="Gene3D" id="3.40.50.300">
    <property type="entry name" value="P-loop containing nucleotide triphosphate hydrolases"/>
    <property type="match status" value="1"/>
</dbReference>
<dbReference type="EMBL" id="CP002862">
    <property type="protein sequence ID" value="AEI52127.1"/>
    <property type="molecule type" value="Genomic_DNA"/>
</dbReference>
<sequence>MEVSASAKEKEHSKEIYNILLYSIIILLCVQSTYWFTTHFPDIFSQKTGLNTIIFKAGKWMSRNKPIFRTNVLTYIVLVLCVLLAMVSSPKANIKARKAKANIFLFVGVSVLLLTAYLLEKEGKQLTLFLFLVVLQAIAVIFIIKGGLEFASMASVPEIDVFNDENEQFPQNQKLVINPFSVNYKLQYPYKSRWNEGYINVINPQRGVLVLGSQGSGKTFTVLIPALWQSVYKGYSALIYDVKYPDLSLEAYNSFYKALQNDRYTFGKNAQNQPIIPKFGVINFDDVTLSIRSNPLDEKYISTIEEANETAKVLLLNLNRTWIRKEGDFFADSAVNYLTVTIYYLRLMERKYADRFEGRAVCTLPHCIELIAQNPKDVINCMVKYRELDAYTAMFQVAMSNKAGEQLAGQVASAQNALARLSSPKIYWVMSGNDMDLDINNPEAPKILCLANNPEKINIYSSALSVYTATIMRLIYQFKKKGTKSAFFIDELPSMYLRGLDNFIATVRSYNVATWLGIQDIEQLTKDYGKDQANVIVNTCGTVFSGSVNNQTAETLSKMFGKTNQQKFSTSFQKSDLNVTESRNMEHLIPASKISTLSQGHFVGKVADNFGEEINLKLFNGYIAVEMDELTKTKKELPKRSVTDQQVQENFIQIKEDIRNLIRWEQSI</sequence>
<accession>A0A7U3ZRN7</accession>
<comment type="similarity">
    <text evidence="2">Belongs to the VirD4/TraG family.</text>
</comment>
<dbReference type="Pfam" id="PF02534">
    <property type="entry name" value="T4SS-DNA_transf"/>
    <property type="match status" value="1"/>
</dbReference>
<keyword evidence="6 7" id="KW-0472">Membrane</keyword>
<dbReference type="Proteomes" id="UP000000493">
    <property type="component" value="Plasmid pRUNSL03"/>
</dbReference>
<evidence type="ECO:0000256" key="6">
    <source>
        <dbReference type="ARBA" id="ARBA00023136"/>
    </source>
</evidence>
<protein>
    <submittedName>
        <fullName evidence="8">TRAG family protein</fullName>
    </submittedName>
</protein>